<dbReference type="EC" id="6.4.1.1" evidence="4"/>
<organism evidence="4 5">
    <name type="scientific">Shewanella hanedai</name>
    <name type="common">Alteromonas hanedai</name>
    <dbReference type="NCBI Taxonomy" id="25"/>
    <lineage>
        <taxon>Bacteria</taxon>
        <taxon>Pseudomonadati</taxon>
        <taxon>Pseudomonadota</taxon>
        <taxon>Gammaproteobacteria</taxon>
        <taxon>Alteromonadales</taxon>
        <taxon>Shewanellaceae</taxon>
        <taxon>Shewanella</taxon>
    </lineage>
</organism>
<dbReference type="CDD" id="cd07937">
    <property type="entry name" value="DRE_TIM_PC_TC_5S"/>
    <property type="match status" value="1"/>
</dbReference>
<dbReference type="OrthoDB" id="9760256at2"/>
<dbReference type="SUPFAM" id="SSF89000">
    <property type="entry name" value="post-HMGL domain-like"/>
    <property type="match status" value="1"/>
</dbReference>
<dbReference type="EMBL" id="VKGK01000044">
    <property type="protein sequence ID" value="TRY11763.1"/>
    <property type="molecule type" value="Genomic_DNA"/>
</dbReference>
<keyword evidence="1" id="KW-0092">Biotin</keyword>
<protein>
    <submittedName>
        <fullName evidence="4">Pyruvate carboxylase subunit B</fullName>
        <ecNumber evidence="4">6.4.1.1</ecNumber>
    </submittedName>
</protein>
<evidence type="ECO:0000313" key="4">
    <source>
        <dbReference type="EMBL" id="TRY11763.1"/>
    </source>
</evidence>
<dbReference type="RefSeq" id="WP_144042527.1">
    <property type="nucleotide sequence ID" value="NZ_BMPL01000050.1"/>
</dbReference>
<reference evidence="5" key="1">
    <citation type="submission" date="2019-07" db="EMBL/GenBank/DDBJ databases">
        <title>Shewanella sp. YLB-08 draft genomic sequence.</title>
        <authorList>
            <person name="Yu L."/>
        </authorList>
    </citation>
    <scope>NUCLEOTIDE SEQUENCE [LARGE SCALE GENOMIC DNA]</scope>
    <source>
        <strain evidence="5">JCM 20706</strain>
    </source>
</reference>
<dbReference type="CDD" id="cd06850">
    <property type="entry name" value="biotinyl_domain"/>
    <property type="match status" value="1"/>
</dbReference>
<proteinExistence type="predicted"/>
<dbReference type="InterPro" id="IPR013785">
    <property type="entry name" value="Aldolase_TIM"/>
</dbReference>
<name>A0A553JH46_SHEHA</name>
<dbReference type="InterPro" id="IPR000891">
    <property type="entry name" value="PYR_CT"/>
</dbReference>
<dbReference type="Pfam" id="PF00682">
    <property type="entry name" value="HMGL-like"/>
    <property type="match status" value="1"/>
</dbReference>
<dbReference type="Pfam" id="PF00364">
    <property type="entry name" value="Biotin_lipoyl"/>
    <property type="match status" value="1"/>
</dbReference>
<feature type="domain" description="Pyruvate carboxyltransferase" evidence="3">
    <location>
        <begin position="5"/>
        <end position="265"/>
    </location>
</feature>
<sequence>MSKRLALTDVVLRDIDQSPLTAHFSLEDLLPIAEKLDQIGFWSLETWSEATFDSCIRYLGEDPWHRIRELKKAMPNTRQQMVLSGQKLLGYRHYADDVVTKFVEHAHRSGIDIFTLFDGMNDVRNLKVAVESVVKIGGHAQGAICYTSSPAHNLQIWLDMAKGLEEMGCHSIVIKDMGGVLNPFDAYELVSSLKKTVNLPISMHCQATASLSTAIYQKAIEAGIDILNTSCFSMSHAYGDAATGTLITMTQGTEYETGLDLALLDEVVTYLDEVSQKYKQCEASFCATDVQILMSKLPEYMLTDIDNQLKELSAGHMMSDVLQEIPRVRQDLGFPPLVGSSWQVVGTQAVLNVLTGERYKTITKETVGVLKGEYGSTAGAKNAELLALVLDGTEEIVCRPADLIDDEFETLKTELEHIARDKNISLSDQIEEDVLTYALFPQIGLKFLENRNNPDADKLAVDTEIATVTATPVSQAVGVSENYSVRVNGVVYQVEVASGGAISNIDPVVDSTPAIPPSAPVPVASAGGSPLVAPLAGNVFKVLVQPGQHVAANDVIIIIEAMKMEAEVCALNSGVVSQIQIKEGDSVTVGDILMTIG</sequence>
<dbReference type="PROSITE" id="PS00188">
    <property type="entry name" value="BIOTIN"/>
    <property type="match status" value="1"/>
</dbReference>
<comment type="caution">
    <text evidence="4">The sequence shown here is derived from an EMBL/GenBank/DDBJ whole genome shotgun (WGS) entry which is preliminary data.</text>
</comment>
<dbReference type="InterPro" id="IPR011053">
    <property type="entry name" value="Single_hybrid_motif"/>
</dbReference>
<dbReference type="InterPro" id="IPR055268">
    <property type="entry name" value="PCB-like"/>
</dbReference>
<dbReference type="PROSITE" id="PS50991">
    <property type="entry name" value="PYR_CT"/>
    <property type="match status" value="1"/>
</dbReference>
<feature type="domain" description="Lipoyl-binding" evidence="2">
    <location>
        <begin position="518"/>
        <end position="597"/>
    </location>
</feature>
<dbReference type="InterPro" id="IPR001882">
    <property type="entry name" value="Biotin_BS"/>
</dbReference>
<dbReference type="NCBIfam" id="NF006761">
    <property type="entry name" value="PRK09282.1"/>
    <property type="match status" value="1"/>
</dbReference>
<accession>A0A553JH46</accession>
<dbReference type="PANTHER" id="PTHR43778">
    <property type="entry name" value="PYRUVATE CARBOXYLASE"/>
    <property type="match status" value="1"/>
</dbReference>
<dbReference type="InterPro" id="IPR000089">
    <property type="entry name" value="Biotin_lipoyl"/>
</dbReference>
<dbReference type="SUPFAM" id="SSF51569">
    <property type="entry name" value="Aldolase"/>
    <property type="match status" value="1"/>
</dbReference>
<dbReference type="PROSITE" id="PS50968">
    <property type="entry name" value="BIOTINYL_LIPOYL"/>
    <property type="match status" value="1"/>
</dbReference>
<dbReference type="GO" id="GO:0005737">
    <property type="term" value="C:cytoplasm"/>
    <property type="evidence" value="ECO:0007669"/>
    <property type="project" value="TreeGrafter"/>
</dbReference>
<keyword evidence="5" id="KW-1185">Reference proteome</keyword>
<evidence type="ECO:0000259" key="3">
    <source>
        <dbReference type="PROSITE" id="PS50991"/>
    </source>
</evidence>
<dbReference type="PANTHER" id="PTHR43778:SF2">
    <property type="entry name" value="PYRUVATE CARBOXYLASE, MITOCHONDRIAL"/>
    <property type="match status" value="1"/>
</dbReference>
<dbReference type="Gene3D" id="3.20.20.70">
    <property type="entry name" value="Aldolase class I"/>
    <property type="match status" value="1"/>
</dbReference>
<dbReference type="Proteomes" id="UP000318126">
    <property type="component" value="Unassembled WGS sequence"/>
</dbReference>
<dbReference type="SUPFAM" id="SSF51230">
    <property type="entry name" value="Single hybrid motif"/>
    <property type="match status" value="1"/>
</dbReference>
<dbReference type="GO" id="GO:0006094">
    <property type="term" value="P:gluconeogenesis"/>
    <property type="evidence" value="ECO:0007669"/>
    <property type="project" value="TreeGrafter"/>
</dbReference>
<dbReference type="Gene3D" id="2.40.50.100">
    <property type="match status" value="1"/>
</dbReference>
<dbReference type="GO" id="GO:0004736">
    <property type="term" value="F:pyruvate carboxylase activity"/>
    <property type="evidence" value="ECO:0007669"/>
    <property type="project" value="UniProtKB-EC"/>
</dbReference>
<evidence type="ECO:0000313" key="5">
    <source>
        <dbReference type="Proteomes" id="UP000318126"/>
    </source>
</evidence>
<dbReference type="AlphaFoldDB" id="A0A553JH46"/>
<dbReference type="Pfam" id="PF02436">
    <property type="entry name" value="PYC_OADA"/>
    <property type="match status" value="1"/>
</dbReference>
<dbReference type="InterPro" id="IPR003379">
    <property type="entry name" value="Carboxylase_cons_dom"/>
</dbReference>
<gene>
    <name evidence="4" type="ORF">FN961_23205</name>
</gene>
<keyword evidence="4" id="KW-0436">Ligase</keyword>
<evidence type="ECO:0000256" key="1">
    <source>
        <dbReference type="ARBA" id="ARBA00023267"/>
    </source>
</evidence>
<keyword evidence="4" id="KW-0670">Pyruvate</keyword>
<evidence type="ECO:0000259" key="2">
    <source>
        <dbReference type="PROSITE" id="PS50968"/>
    </source>
</evidence>